<evidence type="ECO:0000313" key="2">
    <source>
        <dbReference type="Proteomes" id="UP000182101"/>
    </source>
</evidence>
<name>A0AAC9NTP7_9ALTE</name>
<accession>A0AAC9NTP7</accession>
<dbReference type="RefSeq" id="WP_071960624.1">
    <property type="nucleotide sequence ID" value="NZ_CP018025.1"/>
</dbReference>
<proteinExistence type="predicted"/>
<organism evidence="1 2">
    <name type="scientific">Alteromonas mediterranea</name>
    <dbReference type="NCBI Taxonomy" id="314275"/>
    <lineage>
        <taxon>Bacteria</taxon>
        <taxon>Pseudomonadati</taxon>
        <taxon>Pseudomonadota</taxon>
        <taxon>Gammaproteobacteria</taxon>
        <taxon>Alteromonadales</taxon>
        <taxon>Alteromonadaceae</taxon>
        <taxon>Alteromonas/Salinimonas group</taxon>
        <taxon>Alteromonas</taxon>
    </lineage>
</organism>
<gene>
    <name evidence="1" type="ORF">BM524_19015</name>
</gene>
<geneLocation type="plasmid" evidence="2">
    <name>pamcp48-600</name>
</geneLocation>
<dbReference type="Proteomes" id="UP000182101">
    <property type="component" value="Plasmid pAMCP48-600"/>
</dbReference>
<keyword evidence="1" id="KW-0614">Plasmid</keyword>
<protein>
    <submittedName>
        <fullName evidence="1">Uncharacterized protein</fullName>
    </submittedName>
</protein>
<reference evidence="1 2" key="1">
    <citation type="submission" date="2016-11" db="EMBL/GenBank/DDBJ databases">
        <title>Networking in microbes: conjugative elements and plasmids in the genus Alteromonas.</title>
        <authorList>
            <person name="Lopez-Perez M."/>
            <person name="Ramon-Marco N."/>
            <person name="Rodriguez-Valera F."/>
        </authorList>
    </citation>
    <scope>NUCLEOTIDE SEQUENCE [LARGE SCALE GENOMIC DNA]</scope>
    <source>
        <strain evidence="1 2">CP48</strain>
        <plasmid evidence="2">pamcp48-600</plasmid>
    </source>
</reference>
<sequence>MNFHCLLGWAQAAFTGSDVETSANDRHDLFAARRALLTCNGDTLFVEFMLEMNKGVTLQLVFNDLLFNIATDTRNGLLNWANADVKFSKGVIALGIPNDTQDFDTHLGYFDFIKKYNDYQSKFNEALSGSAFTFNAFWHDKLEAKFADLDSKASGNFGIEWLANYDSALSRHIRQAGGVELLDLVMNCERFISEVIEGVDGVPYLCTSLQKIYGKDEAKTILERLSQHLN</sequence>
<dbReference type="EMBL" id="CP018025">
    <property type="protein sequence ID" value="APD92014.1"/>
    <property type="molecule type" value="Genomic_DNA"/>
</dbReference>
<dbReference type="AlphaFoldDB" id="A0AAC9NTP7"/>
<evidence type="ECO:0000313" key="1">
    <source>
        <dbReference type="EMBL" id="APD92014.1"/>
    </source>
</evidence>